<dbReference type="EMBL" id="KV918858">
    <property type="protein sequence ID" value="OSX76694.1"/>
    <property type="molecule type" value="Genomic_DNA"/>
</dbReference>
<evidence type="ECO:0000313" key="3">
    <source>
        <dbReference type="EMBL" id="OSX76694.1"/>
    </source>
</evidence>
<keyword evidence="2" id="KW-1133">Transmembrane helix</keyword>
<dbReference type="Proteomes" id="UP000218209">
    <property type="component" value="Unassembled WGS sequence"/>
</dbReference>
<accession>A0A1X6P764</accession>
<protein>
    <submittedName>
        <fullName evidence="3">Uncharacterized protein</fullName>
    </submittedName>
</protein>
<feature type="compositionally biased region" description="Basic and acidic residues" evidence="1">
    <location>
        <begin position="71"/>
        <end position="94"/>
    </location>
</feature>
<sequence length="311" mass="30965">MGAMPPFTPAFSPLTAWQPRLLSRCAPRSPAIATAPARRAAAWPSARGGRHRPPPPPPPPTASYPPPFDTEEIRRRAEAAGARARAEGVARGDAARATASRSRERAVTALEVGLRSFLPSSAAALPSGARSLFFLGAVVAGGAVAASAALTAVAALAVATLTVVSLLLPVGLLLVPFSMLAAGVFSFFAGAAVKLGVAALLARGAWGLFAKAVGLSPPSAPASTGDSPAAGVSGVAPDGGDVGGGWAAELDSFDAKLRAATGVGGGGGRGGGGAPARRASATGRWCRWGRRCAPRGSAPTRGSLRRSAWMG</sequence>
<feature type="transmembrane region" description="Helical" evidence="2">
    <location>
        <begin position="132"/>
        <end position="159"/>
    </location>
</feature>
<proteinExistence type="predicted"/>
<feature type="region of interest" description="Disordered" evidence="1">
    <location>
        <begin position="28"/>
        <end position="97"/>
    </location>
</feature>
<keyword evidence="2" id="KW-0472">Membrane</keyword>
<feature type="compositionally biased region" description="Pro residues" evidence="1">
    <location>
        <begin position="54"/>
        <end position="68"/>
    </location>
</feature>
<keyword evidence="4" id="KW-1185">Reference proteome</keyword>
<reference evidence="3 4" key="1">
    <citation type="submission" date="2017-03" db="EMBL/GenBank/DDBJ databases">
        <title>WGS assembly of Porphyra umbilicalis.</title>
        <authorList>
            <person name="Brawley S.H."/>
            <person name="Blouin N.A."/>
            <person name="Ficko-Blean E."/>
            <person name="Wheeler G.L."/>
            <person name="Lohr M."/>
            <person name="Goodson H.V."/>
            <person name="Jenkins J.W."/>
            <person name="Blaby-Haas C.E."/>
            <person name="Helliwell K.E."/>
            <person name="Chan C."/>
            <person name="Marriage T."/>
            <person name="Bhattacharya D."/>
            <person name="Klein A.S."/>
            <person name="Badis Y."/>
            <person name="Brodie J."/>
            <person name="Cao Y."/>
            <person name="Collen J."/>
            <person name="Dittami S.M."/>
            <person name="Gachon C.M."/>
            <person name="Green B.R."/>
            <person name="Karpowicz S."/>
            <person name="Kim J.W."/>
            <person name="Kudahl U."/>
            <person name="Lin S."/>
            <person name="Michel G."/>
            <person name="Mittag M."/>
            <person name="Olson B.J."/>
            <person name="Pangilinan J."/>
            <person name="Peng Y."/>
            <person name="Qiu H."/>
            <person name="Shu S."/>
            <person name="Singer J.T."/>
            <person name="Smith A.G."/>
            <person name="Sprecher B.N."/>
            <person name="Wagner V."/>
            <person name="Wang W."/>
            <person name="Wang Z.-Y."/>
            <person name="Yan J."/>
            <person name="Yarish C."/>
            <person name="Zoeuner-Riek S."/>
            <person name="Zhuang Y."/>
            <person name="Zou Y."/>
            <person name="Lindquist E.A."/>
            <person name="Grimwood J."/>
            <person name="Barry K."/>
            <person name="Rokhsar D.S."/>
            <person name="Schmutz J."/>
            <person name="Stiller J.W."/>
            <person name="Grossman A.R."/>
            <person name="Prochnik S.E."/>
        </authorList>
    </citation>
    <scope>NUCLEOTIDE SEQUENCE [LARGE SCALE GENOMIC DNA]</scope>
    <source>
        <strain evidence="3">4086291</strain>
    </source>
</reference>
<gene>
    <name evidence="3" type="ORF">BU14_0178s0010</name>
</gene>
<evidence type="ECO:0000256" key="1">
    <source>
        <dbReference type="SAM" id="MobiDB-lite"/>
    </source>
</evidence>
<evidence type="ECO:0000256" key="2">
    <source>
        <dbReference type="SAM" id="Phobius"/>
    </source>
</evidence>
<feature type="compositionally biased region" description="Low complexity" evidence="1">
    <location>
        <begin position="28"/>
        <end position="47"/>
    </location>
</feature>
<dbReference type="AlphaFoldDB" id="A0A1X6P764"/>
<evidence type="ECO:0000313" key="4">
    <source>
        <dbReference type="Proteomes" id="UP000218209"/>
    </source>
</evidence>
<organism evidence="3 4">
    <name type="scientific">Porphyra umbilicalis</name>
    <name type="common">Purple laver</name>
    <name type="synonym">Red alga</name>
    <dbReference type="NCBI Taxonomy" id="2786"/>
    <lineage>
        <taxon>Eukaryota</taxon>
        <taxon>Rhodophyta</taxon>
        <taxon>Bangiophyceae</taxon>
        <taxon>Bangiales</taxon>
        <taxon>Bangiaceae</taxon>
        <taxon>Porphyra</taxon>
    </lineage>
</organism>
<keyword evidence="2" id="KW-0812">Transmembrane</keyword>
<name>A0A1X6P764_PORUM</name>